<dbReference type="STRING" id="188906.SAMN04488526_0455"/>
<protein>
    <submittedName>
        <fullName evidence="2">Glycosyltransferase involved in cell wall bisynthesis</fullName>
    </submittedName>
</protein>
<proteinExistence type="predicted"/>
<evidence type="ECO:0000259" key="1">
    <source>
        <dbReference type="Pfam" id="PF13579"/>
    </source>
</evidence>
<organism evidence="2 3">
    <name type="scientific">Jannaschia helgolandensis</name>
    <dbReference type="NCBI Taxonomy" id="188906"/>
    <lineage>
        <taxon>Bacteria</taxon>
        <taxon>Pseudomonadati</taxon>
        <taxon>Pseudomonadota</taxon>
        <taxon>Alphaproteobacteria</taxon>
        <taxon>Rhodobacterales</taxon>
        <taxon>Roseobacteraceae</taxon>
        <taxon>Jannaschia</taxon>
    </lineage>
</organism>
<dbReference type="AlphaFoldDB" id="A0A1H7GR52"/>
<keyword evidence="2" id="KW-0808">Transferase</keyword>
<reference evidence="2 3" key="1">
    <citation type="submission" date="2016-10" db="EMBL/GenBank/DDBJ databases">
        <authorList>
            <person name="de Groot N.N."/>
        </authorList>
    </citation>
    <scope>NUCLEOTIDE SEQUENCE [LARGE SCALE GENOMIC DNA]</scope>
    <source>
        <strain evidence="2 3">DSM 14858</strain>
    </source>
</reference>
<keyword evidence="3" id="KW-1185">Reference proteome</keyword>
<name>A0A1H7GR52_9RHOB</name>
<sequence length="443" mass="48080">MSVSHRVRVDPQSLRLTKERGPHGATVSGCLPKCESAEPLVWRARRPVKRPGILYLTRTGLADPLGQSQVMSYLRGLSRNHDITLLTAEKIDDADDASHMAALRADCAAHGIDWRPQRFRAGRIGAARNFATMFKVAMRIMRQKPIALIHARSYIPAAIARALWRRTRVPFVFDMRALWLDEMIEAGRLTAGSPMERVLRRMERLCLRDAAGVVSLTDAAVSHLQGIYPSELIGQRIVVIPTCADLDRFPMRPPPDAPMVFGCVGSVTSGWFRLDWLDALFAAAASDDPTALFEVVTRDDSDVVRAGLPNVPTARLTIVSVPPEDVAARIAGHHASAMFYATGPARLGSSPTRLAEILATGRPVIANAGVGNVADIVTGHRVGVLMADCTMDAARAALSDLSALRHDPDLPDRARATAETLFSLEDGTRAYASLYDTILGSAS</sequence>
<dbReference type="Gene3D" id="3.40.50.2000">
    <property type="entry name" value="Glycogen Phosphorylase B"/>
    <property type="match status" value="2"/>
</dbReference>
<gene>
    <name evidence="2" type="ORF">SAMN04488526_0455</name>
</gene>
<accession>A0A1H7GR52</accession>
<evidence type="ECO:0000313" key="2">
    <source>
        <dbReference type="EMBL" id="SEK39080.1"/>
    </source>
</evidence>
<feature type="domain" description="Glycosyltransferase subfamily 4-like N-terminal" evidence="1">
    <location>
        <begin position="69"/>
        <end position="241"/>
    </location>
</feature>
<dbReference type="EMBL" id="FNZQ01000001">
    <property type="protein sequence ID" value="SEK39080.1"/>
    <property type="molecule type" value="Genomic_DNA"/>
</dbReference>
<dbReference type="InterPro" id="IPR028098">
    <property type="entry name" value="Glyco_trans_4-like_N"/>
</dbReference>
<dbReference type="Pfam" id="PF13579">
    <property type="entry name" value="Glyco_trans_4_4"/>
    <property type="match status" value="1"/>
</dbReference>
<evidence type="ECO:0000313" key="3">
    <source>
        <dbReference type="Proteomes" id="UP000199283"/>
    </source>
</evidence>
<dbReference type="GO" id="GO:0016757">
    <property type="term" value="F:glycosyltransferase activity"/>
    <property type="evidence" value="ECO:0007669"/>
    <property type="project" value="UniProtKB-ARBA"/>
</dbReference>
<dbReference type="SUPFAM" id="SSF53756">
    <property type="entry name" value="UDP-Glycosyltransferase/glycogen phosphorylase"/>
    <property type="match status" value="1"/>
</dbReference>
<dbReference type="Proteomes" id="UP000199283">
    <property type="component" value="Unassembled WGS sequence"/>
</dbReference>